<keyword evidence="5" id="KW-0460">Magnesium</keyword>
<keyword evidence="4 9" id="KW-0812">Transmembrane</keyword>
<evidence type="ECO:0000256" key="6">
    <source>
        <dbReference type="ARBA" id="ARBA00022989"/>
    </source>
</evidence>
<evidence type="ECO:0000256" key="5">
    <source>
        <dbReference type="ARBA" id="ARBA00022842"/>
    </source>
</evidence>
<keyword evidence="7" id="KW-0406">Ion transport</keyword>
<evidence type="ECO:0000256" key="2">
    <source>
        <dbReference type="ARBA" id="ARBA00009749"/>
    </source>
</evidence>
<keyword evidence="8 9" id="KW-0472">Membrane</keyword>
<dbReference type="Proteomes" id="UP000887574">
    <property type="component" value="Unplaced"/>
</dbReference>
<keyword evidence="6 9" id="KW-1133">Transmembrane helix</keyword>
<dbReference type="PANTHER" id="PTHR16228:SF7">
    <property type="entry name" value="SLC41A_MGTE INTEGRAL MEMBRANE DOMAIN-CONTAINING PROTEIN"/>
    <property type="match status" value="1"/>
</dbReference>
<dbReference type="WBParaSite" id="jg2132">
    <property type="protein sequence ID" value="jg2132"/>
    <property type="gene ID" value="jg2132"/>
</dbReference>
<evidence type="ECO:0000256" key="3">
    <source>
        <dbReference type="ARBA" id="ARBA00022448"/>
    </source>
</evidence>
<feature type="domain" description="SLC41A/MgtE integral membrane" evidence="10">
    <location>
        <begin position="11"/>
        <end position="58"/>
    </location>
</feature>
<dbReference type="PANTHER" id="PTHR16228">
    <property type="entry name" value="DIVALENT CATION TRANSPORTER SOLUTE CARRIER FAMILY 41"/>
    <property type="match status" value="1"/>
</dbReference>
<keyword evidence="3" id="KW-0813">Transport</keyword>
<evidence type="ECO:0000256" key="1">
    <source>
        <dbReference type="ARBA" id="ARBA00004141"/>
    </source>
</evidence>
<evidence type="ECO:0000256" key="7">
    <source>
        <dbReference type="ARBA" id="ARBA00023065"/>
    </source>
</evidence>
<feature type="transmembrane region" description="Helical" evidence="9">
    <location>
        <begin position="41"/>
        <end position="59"/>
    </location>
</feature>
<accession>A0A915DN25</accession>
<evidence type="ECO:0000259" key="10">
    <source>
        <dbReference type="Pfam" id="PF01769"/>
    </source>
</evidence>
<comment type="similarity">
    <text evidence="2">Belongs to the SLC41A transporter family.</text>
</comment>
<protein>
    <submittedName>
        <fullName evidence="12">SLC41A/MgtE integral membrane domain-containing protein</fullName>
    </submittedName>
</protein>
<keyword evidence="11" id="KW-1185">Reference proteome</keyword>
<dbReference type="InterPro" id="IPR036739">
    <property type="entry name" value="SLC41_membr_dom_sf"/>
</dbReference>
<dbReference type="Pfam" id="PF01769">
    <property type="entry name" value="MgtE"/>
    <property type="match status" value="1"/>
</dbReference>
<evidence type="ECO:0000256" key="4">
    <source>
        <dbReference type="ARBA" id="ARBA00022692"/>
    </source>
</evidence>
<organism evidence="11 12">
    <name type="scientific">Ditylenchus dipsaci</name>
    <dbReference type="NCBI Taxonomy" id="166011"/>
    <lineage>
        <taxon>Eukaryota</taxon>
        <taxon>Metazoa</taxon>
        <taxon>Ecdysozoa</taxon>
        <taxon>Nematoda</taxon>
        <taxon>Chromadorea</taxon>
        <taxon>Rhabditida</taxon>
        <taxon>Tylenchina</taxon>
        <taxon>Tylenchomorpha</taxon>
        <taxon>Sphaerularioidea</taxon>
        <taxon>Anguinidae</taxon>
        <taxon>Anguininae</taxon>
        <taxon>Ditylenchus</taxon>
    </lineage>
</organism>
<evidence type="ECO:0000313" key="11">
    <source>
        <dbReference type="Proteomes" id="UP000887574"/>
    </source>
</evidence>
<reference evidence="12" key="1">
    <citation type="submission" date="2022-11" db="UniProtKB">
        <authorList>
            <consortium name="WormBaseParasite"/>
        </authorList>
    </citation>
    <scope>IDENTIFICATION</scope>
</reference>
<feature type="transmembrane region" description="Helical" evidence="9">
    <location>
        <begin position="6"/>
        <end position="29"/>
    </location>
</feature>
<name>A0A915DN25_9BILA</name>
<dbReference type="InterPro" id="IPR045349">
    <property type="entry name" value="SLC41A1-3"/>
</dbReference>
<dbReference type="SUPFAM" id="SSF161093">
    <property type="entry name" value="MgtE membrane domain-like"/>
    <property type="match status" value="1"/>
</dbReference>
<dbReference type="AlphaFoldDB" id="A0A915DN25"/>
<dbReference type="GO" id="GO:0005886">
    <property type="term" value="C:plasma membrane"/>
    <property type="evidence" value="ECO:0007669"/>
    <property type="project" value="TreeGrafter"/>
</dbReference>
<proteinExistence type="inferred from homology"/>
<evidence type="ECO:0000256" key="8">
    <source>
        <dbReference type="ARBA" id="ARBA00023136"/>
    </source>
</evidence>
<evidence type="ECO:0000256" key="9">
    <source>
        <dbReference type="SAM" id="Phobius"/>
    </source>
</evidence>
<dbReference type="Gene3D" id="1.10.357.20">
    <property type="entry name" value="SLC41 divalent cation transporters, integral membrane domain"/>
    <property type="match status" value="1"/>
</dbReference>
<sequence length="66" mass="7519">MDCSHVFITNCGFLQVTILLFVCQWLVALMWQWRIDPDNAAIPYLTALGDLVGTTFLFWPSPSFPP</sequence>
<dbReference type="GO" id="GO:0008324">
    <property type="term" value="F:monoatomic cation transmembrane transporter activity"/>
    <property type="evidence" value="ECO:0007669"/>
    <property type="project" value="InterPro"/>
</dbReference>
<evidence type="ECO:0000313" key="12">
    <source>
        <dbReference type="WBParaSite" id="jg2132"/>
    </source>
</evidence>
<comment type="subcellular location">
    <subcellularLocation>
        <location evidence="1">Membrane</location>
        <topology evidence="1">Multi-pass membrane protein</topology>
    </subcellularLocation>
</comment>
<dbReference type="InterPro" id="IPR006667">
    <property type="entry name" value="SLC41_membr_dom"/>
</dbReference>